<feature type="domain" description="Glyoxalase/fosfomycin resistance/dioxygenase" evidence="1">
    <location>
        <begin position="6"/>
        <end position="62"/>
    </location>
</feature>
<name>A0A381QHK2_9ZZZZ</name>
<dbReference type="Pfam" id="PF00903">
    <property type="entry name" value="Glyoxalase"/>
    <property type="match status" value="1"/>
</dbReference>
<evidence type="ECO:0000313" key="2">
    <source>
        <dbReference type="EMBL" id="SUZ78801.1"/>
    </source>
</evidence>
<organism evidence="2">
    <name type="scientific">marine metagenome</name>
    <dbReference type="NCBI Taxonomy" id="408172"/>
    <lineage>
        <taxon>unclassified sequences</taxon>
        <taxon>metagenomes</taxon>
        <taxon>ecological metagenomes</taxon>
    </lineage>
</organism>
<gene>
    <name evidence="2" type="ORF">METZ01_LOCUS31655</name>
</gene>
<dbReference type="EMBL" id="UINC01001368">
    <property type="protein sequence ID" value="SUZ78801.1"/>
    <property type="molecule type" value="Genomic_DNA"/>
</dbReference>
<protein>
    <recommendedName>
        <fullName evidence="1">Glyoxalase/fosfomycin resistance/dioxygenase domain-containing protein</fullName>
    </recommendedName>
</protein>
<reference evidence="2" key="1">
    <citation type="submission" date="2018-05" db="EMBL/GenBank/DDBJ databases">
        <authorList>
            <person name="Lanie J.A."/>
            <person name="Ng W.-L."/>
            <person name="Kazmierczak K.M."/>
            <person name="Andrzejewski T.M."/>
            <person name="Davidsen T.M."/>
            <person name="Wayne K.J."/>
            <person name="Tettelin H."/>
            <person name="Glass J.I."/>
            <person name="Rusch D."/>
            <person name="Podicherti R."/>
            <person name="Tsui H.-C.T."/>
            <person name="Winkler M.E."/>
        </authorList>
    </citation>
    <scope>NUCLEOTIDE SEQUENCE</scope>
</reference>
<dbReference type="Gene3D" id="3.10.180.10">
    <property type="entry name" value="2,3-Dihydroxybiphenyl 1,2-Dioxygenase, domain 1"/>
    <property type="match status" value="1"/>
</dbReference>
<accession>A0A381QHK2</accession>
<dbReference type="InterPro" id="IPR029068">
    <property type="entry name" value="Glyas_Bleomycin-R_OHBP_Dase"/>
</dbReference>
<dbReference type="AlphaFoldDB" id="A0A381QHK2"/>
<evidence type="ECO:0000259" key="1">
    <source>
        <dbReference type="Pfam" id="PF00903"/>
    </source>
</evidence>
<dbReference type="SUPFAM" id="SSF54593">
    <property type="entry name" value="Glyoxalase/Bleomycin resistance protein/Dihydroxybiphenyl dioxygenase"/>
    <property type="match status" value="1"/>
</dbReference>
<proteinExistence type="predicted"/>
<sequence length="74" mass="8260">MVKPTQLGHINIQVKDLARSDESYNNVLRLEVTRRRETILFLSTNDLSHELSVPWETARSAPTTTVLGPTSTPG</sequence>
<dbReference type="InterPro" id="IPR004360">
    <property type="entry name" value="Glyas_Fos-R_dOase_dom"/>
</dbReference>